<feature type="binding site" evidence="5">
    <location>
        <position position="208"/>
    </location>
    <ligand>
        <name>Mg(2+)</name>
        <dbReference type="ChEBI" id="CHEBI:18420"/>
    </ligand>
</feature>
<keyword evidence="7" id="KW-1185">Reference proteome</keyword>
<protein>
    <recommendedName>
        <fullName evidence="5">Ubiquinone biosynthesis O-methyltransferase, mitochondrial</fullName>
    </recommendedName>
    <alternativeName>
        <fullName evidence="5">3-demethylubiquinol 3-O-methyltransferase</fullName>
        <ecNumber evidence="5">2.1.1.64</ecNumber>
    </alternativeName>
    <alternativeName>
        <fullName evidence="5">3-demethylubiquinone 3-O-methyltransferase</fullName>
        <ecNumber evidence="5">2.1.1.-</ecNumber>
    </alternativeName>
    <alternativeName>
        <fullName evidence="5">Polyprenyldihydroxybenzoate methyltransferase</fullName>
        <ecNumber evidence="5">2.1.1.114</ecNumber>
    </alternativeName>
</protein>
<dbReference type="KEGG" id="egu:105040573"/>
<dbReference type="OrthoDB" id="3265906at2759"/>
<dbReference type="PANTHER" id="PTHR43464:SF19">
    <property type="entry name" value="UBIQUINONE BIOSYNTHESIS O-METHYLTRANSFERASE, MITOCHONDRIAL"/>
    <property type="match status" value="1"/>
</dbReference>
<feature type="binding site" evidence="5">
    <location>
        <position position="211"/>
    </location>
    <ligand>
        <name>Mg(2+)</name>
        <dbReference type="ChEBI" id="CHEBI:18420"/>
    </ligand>
</feature>
<comment type="subcellular location">
    <subcellularLocation>
        <location evidence="5">Mitochondrion inner membrane</location>
        <topology evidence="5">Peripheral membrane protein</topology>
        <orientation evidence="5">Matrix side</orientation>
    </subcellularLocation>
</comment>
<comment type="catalytic activity">
    <reaction evidence="5">
        <text>a 3-demethylubiquinone + S-adenosyl-L-methionine = a ubiquinone + S-adenosyl-L-homocysteine</text>
        <dbReference type="Rhea" id="RHEA:81215"/>
        <dbReference type="Rhea" id="RHEA-COMP:9565"/>
        <dbReference type="Rhea" id="RHEA-COMP:19654"/>
        <dbReference type="ChEBI" id="CHEBI:16389"/>
        <dbReference type="ChEBI" id="CHEBI:57856"/>
        <dbReference type="ChEBI" id="CHEBI:59789"/>
        <dbReference type="ChEBI" id="CHEBI:231825"/>
    </reaction>
</comment>
<dbReference type="GO" id="GO:0010420">
    <property type="term" value="F:polyprenyldihydroxybenzoate methyltransferase activity"/>
    <property type="evidence" value="ECO:0007669"/>
    <property type="project" value="UniProtKB-UniRule"/>
</dbReference>
<dbReference type="GO" id="GO:0046872">
    <property type="term" value="F:metal ion binding"/>
    <property type="evidence" value="ECO:0007669"/>
    <property type="project" value="UniProtKB-KW"/>
</dbReference>
<feature type="binding site" evidence="5">
    <location>
        <position position="141"/>
    </location>
    <ligand>
        <name>S-adenosyl-L-methionine</name>
        <dbReference type="ChEBI" id="CHEBI:59789"/>
    </ligand>
</feature>
<dbReference type="InterPro" id="IPR010233">
    <property type="entry name" value="UbiG_MeTrfase"/>
</dbReference>
<evidence type="ECO:0000313" key="7">
    <source>
        <dbReference type="Proteomes" id="UP000504607"/>
    </source>
</evidence>
<dbReference type="UniPathway" id="UPA00232"/>
<dbReference type="RefSeq" id="XP_010915457.1">
    <property type="nucleotide sequence ID" value="XM_010917155.3"/>
</dbReference>
<dbReference type="Gene3D" id="3.40.50.150">
    <property type="entry name" value="Vaccinia Virus protein VP39"/>
    <property type="match status" value="1"/>
</dbReference>
<keyword evidence="5" id="KW-0496">Mitochondrion</keyword>
<dbReference type="InterPro" id="IPR029063">
    <property type="entry name" value="SAM-dependent_MTases_sf"/>
</dbReference>
<evidence type="ECO:0000256" key="5">
    <source>
        <dbReference type="HAMAP-Rule" id="MF_03190"/>
    </source>
</evidence>
<comment type="catalytic activity">
    <reaction evidence="5">
        <text>a 3-demethylubiquinol + S-adenosyl-L-methionine = a ubiquinol + S-adenosyl-L-homocysteine + H(+)</text>
        <dbReference type="Rhea" id="RHEA:44380"/>
        <dbReference type="Rhea" id="RHEA-COMP:9566"/>
        <dbReference type="Rhea" id="RHEA-COMP:10914"/>
        <dbReference type="ChEBI" id="CHEBI:15378"/>
        <dbReference type="ChEBI" id="CHEBI:17976"/>
        <dbReference type="ChEBI" id="CHEBI:57856"/>
        <dbReference type="ChEBI" id="CHEBI:59789"/>
        <dbReference type="ChEBI" id="CHEBI:84422"/>
        <dbReference type="EC" id="2.1.1.64"/>
    </reaction>
</comment>
<keyword evidence="2 5" id="KW-0808">Transferase</keyword>
<dbReference type="GO" id="GO:0032259">
    <property type="term" value="P:methylation"/>
    <property type="evidence" value="ECO:0007669"/>
    <property type="project" value="UniProtKB-KW"/>
</dbReference>
<sequence>MARRSLHLLRDLYRSRDPFPKPFLQNPIATLLHPAISSALLQRRSHADAAPPPPAIQNPKASHASGDENKSPPFRSSLNEAEVAKFSAIAETWWDFEGPFKPLHLMNPTRLSFIRSTLCRHFKKDPYCARPFQGLKIIDVGCGGGILSEPLARMGATVTGIDAAEKNIKIARIHAASDPLTSSIEYICTTAEELVKGNKKFDAVIALEVIEHVADPLEFCKSLAALTAPTGATVISTINRSVRSYATAIIAAEYLLNWLPKGTHQWSRFLTPEELVLILQRASISVQEMAGFVYNPLTREWSLSDDTSVNFIVFGAKGSE</sequence>
<keyword evidence="8" id="KW-0830">Ubiquinone</keyword>
<evidence type="ECO:0000256" key="4">
    <source>
        <dbReference type="ARBA" id="ARBA00022691"/>
    </source>
</evidence>
<dbReference type="SUPFAM" id="SSF53335">
    <property type="entry name" value="S-adenosyl-L-methionine-dependent methyltransferases"/>
    <property type="match status" value="1"/>
</dbReference>
<feature type="binding site" evidence="5">
    <location>
        <position position="212"/>
    </location>
    <ligand>
        <name>Mg(2+)</name>
        <dbReference type="ChEBI" id="CHEBI:18420"/>
    </ligand>
</feature>
<dbReference type="InParanoid" id="A0A6I9QUD9"/>
<keyword evidence="1 5" id="KW-0489">Methyltransferase</keyword>
<dbReference type="GO" id="GO:0061542">
    <property type="term" value="F:3-demethylubiquinol 3-O-methyltransferase activity"/>
    <property type="evidence" value="ECO:0007669"/>
    <property type="project" value="UniProtKB-UniRule"/>
</dbReference>
<keyword evidence="5" id="KW-0479">Metal-binding</keyword>
<dbReference type="Proteomes" id="UP000504607">
    <property type="component" value="Chromosome 3"/>
</dbReference>
<comment type="pathway">
    <text evidence="5">Cofactor biosynthesis; ubiquinone biosynthesis.</text>
</comment>
<keyword evidence="5" id="KW-0999">Mitochondrion inner membrane</keyword>
<dbReference type="HAMAP" id="MF_00472">
    <property type="entry name" value="UbiG"/>
    <property type="match status" value="1"/>
</dbReference>
<dbReference type="EC" id="2.1.1.-" evidence="5"/>
<comment type="catalytic activity">
    <reaction evidence="5">
        <text>a 3,4-dihydroxy-5-(all-trans-polyprenyl)benzoate + S-adenosyl-L-methionine = a 4-hydroxy-3-methoxy-5-(all-trans-polyprenyl)benzoate + S-adenosyl-L-homocysteine + H(+)</text>
        <dbReference type="Rhea" id="RHEA:44452"/>
        <dbReference type="Rhea" id="RHEA-COMP:10930"/>
        <dbReference type="Rhea" id="RHEA-COMP:10931"/>
        <dbReference type="ChEBI" id="CHEBI:15378"/>
        <dbReference type="ChEBI" id="CHEBI:57856"/>
        <dbReference type="ChEBI" id="CHEBI:59789"/>
        <dbReference type="ChEBI" id="CHEBI:64694"/>
        <dbReference type="ChEBI" id="CHEBI:84443"/>
        <dbReference type="EC" id="2.1.1.114"/>
    </reaction>
</comment>
<dbReference type="Pfam" id="PF13489">
    <property type="entry name" value="Methyltransf_23"/>
    <property type="match status" value="1"/>
</dbReference>
<gene>
    <name evidence="8" type="primary">LOC105040573</name>
    <name evidence="5" type="synonym">COQ3</name>
</gene>
<feature type="binding site" evidence="5">
    <location>
        <position position="162"/>
    </location>
    <ligand>
        <name>S-adenosyl-L-methionine</name>
        <dbReference type="ChEBI" id="CHEBI:59789"/>
    </ligand>
</feature>
<keyword evidence="3 5" id="KW-0831">Ubiquinone biosynthesis</keyword>
<keyword evidence="5" id="KW-0460">Magnesium</keyword>
<dbReference type="FunCoup" id="A0A6I9QUD9">
    <property type="interactions" value="2345"/>
</dbReference>
<feature type="binding site" evidence="5">
    <location>
        <position position="207"/>
    </location>
    <ligand>
        <name>S-adenosyl-L-methionine</name>
        <dbReference type="ChEBI" id="CHEBI:59789"/>
    </ligand>
</feature>
<dbReference type="PANTHER" id="PTHR43464">
    <property type="entry name" value="METHYLTRANSFERASE"/>
    <property type="match status" value="1"/>
</dbReference>
<dbReference type="GeneID" id="105040573"/>
<feature type="region of interest" description="Disordered" evidence="6">
    <location>
        <begin position="43"/>
        <end position="75"/>
    </location>
</feature>
<comment type="cofactor">
    <cofactor evidence="5">
        <name>Mg(2+)</name>
        <dbReference type="ChEBI" id="CHEBI:18420"/>
    </cofactor>
</comment>
<evidence type="ECO:0000256" key="6">
    <source>
        <dbReference type="SAM" id="MobiDB-lite"/>
    </source>
</evidence>
<proteinExistence type="inferred from homology"/>
<reference evidence="8" key="1">
    <citation type="submission" date="2025-08" db="UniProtKB">
        <authorList>
            <consortium name="RefSeq"/>
        </authorList>
    </citation>
    <scope>IDENTIFICATION</scope>
</reference>
<feature type="binding site" evidence="5">
    <location>
        <position position="110"/>
    </location>
    <ligand>
        <name>S-adenosyl-L-methionine</name>
        <dbReference type="ChEBI" id="CHEBI:59789"/>
    </ligand>
</feature>
<dbReference type="EC" id="2.1.1.64" evidence="5"/>
<dbReference type="AlphaFoldDB" id="A0A6I9QUD9"/>
<comment type="similarity">
    <text evidence="5">Belongs to the class I-like SAM-binding methyltransferase superfamily. UbiG/COQ3 family.</text>
</comment>
<evidence type="ECO:0000313" key="8">
    <source>
        <dbReference type="RefSeq" id="XP_010915457.1"/>
    </source>
</evidence>
<accession>A0A6I9QUD9</accession>
<comment type="subunit">
    <text evidence="5">Component of a multi-subunit COQ enzyme complex.</text>
</comment>
<dbReference type="NCBIfam" id="TIGR01983">
    <property type="entry name" value="UbiG"/>
    <property type="match status" value="1"/>
</dbReference>
<dbReference type="EC" id="2.1.1.114" evidence="5"/>
<comment type="function">
    <text evidence="5">O-methyltransferase required for two non-consecutive steps during ubiquinone biosynthesis. Catalyzes the 2 O-methylation of 3,4-dihydroxy-5-(all-trans-polyprenyl)benzoic acid into 4-hydroxy-3-methoxy-5-(all-trans-polyprenyl)benzoic acid. Also catalyzes the last step of ubiquinone biosynthesis by mediating methylation of 3-demethylubiquinone into ubiquinone. Also able to mediate the methylation of 3-demethylubiquinol into ubiquinol.</text>
</comment>
<keyword evidence="5" id="KW-0472">Membrane</keyword>
<dbReference type="CDD" id="cd02440">
    <property type="entry name" value="AdoMet_MTases"/>
    <property type="match status" value="1"/>
</dbReference>
<evidence type="ECO:0000256" key="3">
    <source>
        <dbReference type="ARBA" id="ARBA00022688"/>
    </source>
</evidence>
<keyword evidence="4 5" id="KW-0949">S-adenosyl-L-methionine</keyword>
<evidence type="ECO:0000256" key="2">
    <source>
        <dbReference type="ARBA" id="ARBA00022679"/>
    </source>
</evidence>
<organism evidence="7 8">
    <name type="scientific">Elaeis guineensis var. tenera</name>
    <name type="common">Oil palm</name>
    <dbReference type="NCBI Taxonomy" id="51953"/>
    <lineage>
        <taxon>Eukaryota</taxon>
        <taxon>Viridiplantae</taxon>
        <taxon>Streptophyta</taxon>
        <taxon>Embryophyta</taxon>
        <taxon>Tracheophyta</taxon>
        <taxon>Spermatophyta</taxon>
        <taxon>Magnoliopsida</taxon>
        <taxon>Liliopsida</taxon>
        <taxon>Arecaceae</taxon>
        <taxon>Arecoideae</taxon>
        <taxon>Cocoseae</taxon>
        <taxon>Elaeidinae</taxon>
        <taxon>Elaeis</taxon>
    </lineage>
</organism>
<evidence type="ECO:0000256" key="1">
    <source>
        <dbReference type="ARBA" id="ARBA00022603"/>
    </source>
</evidence>
<dbReference type="GO" id="GO:0031314">
    <property type="term" value="C:extrinsic component of mitochondrial inner membrane"/>
    <property type="evidence" value="ECO:0007669"/>
    <property type="project" value="UniProtKB-UniRule"/>
</dbReference>
<name>A0A6I9QUD9_ELAGV</name>